<evidence type="ECO:0000256" key="2">
    <source>
        <dbReference type="ARBA" id="ARBA00023002"/>
    </source>
</evidence>
<dbReference type="InterPro" id="IPR016084">
    <property type="entry name" value="Haem_Oase-like_multi-hlx"/>
</dbReference>
<keyword evidence="2" id="KW-0560">Oxidoreductase</keyword>
<evidence type="ECO:0000313" key="4">
    <source>
        <dbReference type="EMBL" id="PZW30642.1"/>
    </source>
</evidence>
<comment type="caution">
    <text evidence="4">The sequence shown here is derived from an EMBL/GenBank/DDBJ whole genome shotgun (WGS) entry which is preliminary data.</text>
</comment>
<dbReference type="InterPro" id="IPR039068">
    <property type="entry name" value="PqqC-like"/>
</dbReference>
<comment type="pathway">
    <text evidence="1">Cofactor biosynthesis; thiamine diphosphate biosynthesis.</text>
</comment>
<name>A0A326U9E4_THEHA</name>
<dbReference type="AlphaFoldDB" id="A0A326U9E4"/>
<reference evidence="4 5" key="1">
    <citation type="submission" date="2018-06" db="EMBL/GenBank/DDBJ databases">
        <title>Genomic Encyclopedia of Archaeal and Bacterial Type Strains, Phase II (KMG-II): from individual species to whole genera.</title>
        <authorList>
            <person name="Goeker M."/>
        </authorList>
    </citation>
    <scope>NUCLEOTIDE SEQUENCE [LARGE SCALE GENOMIC DNA]</scope>
    <source>
        <strain evidence="4 5">ATCC BAA-1881</strain>
    </source>
</reference>
<evidence type="ECO:0000259" key="3">
    <source>
        <dbReference type="Pfam" id="PF03070"/>
    </source>
</evidence>
<dbReference type="Gene3D" id="1.20.910.10">
    <property type="entry name" value="Heme oxygenase-like"/>
    <property type="match status" value="1"/>
</dbReference>
<sequence>MGFADTFVTEDIQQLRRRLLFHPLWQQIEDGTLDVERLRLFALQDWWLVREAYRLDALAIASAPDLELQEMLIQKLLPKVGGYTLLLRFGEAIGLTRKDFEQVEPLAGCMALTNFFYWMLAYGSAAEKLAAVSASEDIFVQICARIGPALMRHYGLTADDVAFFTVHDEIGKQVTPIDDVLLGRFKTPEERREVVRAVRLSHEYELMFYDTVLATPVTQKG</sequence>
<dbReference type="SUPFAM" id="SSF48613">
    <property type="entry name" value="Heme oxygenase-like"/>
    <property type="match status" value="1"/>
</dbReference>
<dbReference type="PANTHER" id="PTHR40279">
    <property type="entry name" value="PQQC-LIKE PROTEIN"/>
    <property type="match status" value="1"/>
</dbReference>
<dbReference type="Proteomes" id="UP000248806">
    <property type="component" value="Unassembled WGS sequence"/>
</dbReference>
<dbReference type="Pfam" id="PF03070">
    <property type="entry name" value="TENA_THI-4"/>
    <property type="match status" value="1"/>
</dbReference>
<dbReference type="SMART" id="SM01236">
    <property type="entry name" value="Haem_oxygenase_2"/>
    <property type="match status" value="1"/>
</dbReference>
<accession>A0A326U9E4</accession>
<feature type="domain" description="Thiaminase-2/PQQC" evidence="3">
    <location>
        <begin position="13"/>
        <end position="150"/>
    </location>
</feature>
<proteinExistence type="predicted"/>
<evidence type="ECO:0000256" key="1">
    <source>
        <dbReference type="ARBA" id="ARBA00004948"/>
    </source>
</evidence>
<dbReference type="EMBL" id="QKUF01000007">
    <property type="protein sequence ID" value="PZW30642.1"/>
    <property type="molecule type" value="Genomic_DNA"/>
</dbReference>
<dbReference type="RefSeq" id="WP_170142586.1">
    <property type="nucleotide sequence ID" value="NZ_BIFX01000001.1"/>
</dbReference>
<protein>
    <submittedName>
        <fullName evidence="4">Thiaminase/transcriptional activator TenA</fullName>
    </submittedName>
</protein>
<dbReference type="InterPro" id="IPR004305">
    <property type="entry name" value="Thiaminase-2/PQQC"/>
</dbReference>
<evidence type="ECO:0000313" key="5">
    <source>
        <dbReference type="Proteomes" id="UP000248806"/>
    </source>
</evidence>
<organism evidence="4 5">
    <name type="scientific">Thermosporothrix hazakensis</name>
    <dbReference type="NCBI Taxonomy" id="644383"/>
    <lineage>
        <taxon>Bacteria</taxon>
        <taxon>Bacillati</taxon>
        <taxon>Chloroflexota</taxon>
        <taxon>Ktedonobacteria</taxon>
        <taxon>Ktedonobacterales</taxon>
        <taxon>Thermosporotrichaceae</taxon>
        <taxon>Thermosporothrix</taxon>
    </lineage>
</organism>
<gene>
    <name evidence="4" type="ORF">EI42_02616</name>
</gene>
<dbReference type="PANTHER" id="PTHR40279:SF3">
    <property type="entry name" value="4-AMINOBENZOATE SYNTHASE"/>
    <property type="match status" value="1"/>
</dbReference>
<dbReference type="GO" id="GO:0016491">
    <property type="term" value="F:oxidoreductase activity"/>
    <property type="evidence" value="ECO:0007669"/>
    <property type="project" value="UniProtKB-KW"/>
</dbReference>
<keyword evidence="5" id="KW-1185">Reference proteome</keyword>